<dbReference type="Proteomes" id="UP000247498">
    <property type="component" value="Unassembled WGS sequence"/>
</dbReference>
<evidence type="ECO:0000256" key="2">
    <source>
        <dbReference type="PROSITE-ProRule" id="PRU00176"/>
    </source>
</evidence>
<dbReference type="STRING" id="307507.A0A2V0P038"/>
<dbReference type="InParanoid" id="A0A2V0P038"/>
<evidence type="ECO:0000313" key="6">
    <source>
        <dbReference type="EMBL" id="GBF93238.1"/>
    </source>
</evidence>
<feature type="domain" description="RRM" evidence="5">
    <location>
        <begin position="356"/>
        <end position="433"/>
    </location>
</feature>
<gene>
    <name evidence="6" type="ORF">Rsub_05970</name>
</gene>
<dbReference type="InterPro" id="IPR035979">
    <property type="entry name" value="RBD_domain_sf"/>
</dbReference>
<feature type="chain" id="PRO_5016058734" description="RRM domain-containing protein" evidence="4">
    <location>
        <begin position="21"/>
        <end position="730"/>
    </location>
</feature>
<evidence type="ECO:0000259" key="5">
    <source>
        <dbReference type="PROSITE" id="PS50102"/>
    </source>
</evidence>
<organism evidence="6 7">
    <name type="scientific">Raphidocelis subcapitata</name>
    <dbReference type="NCBI Taxonomy" id="307507"/>
    <lineage>
        <taxon>Eukaryota</taxon>
        <taxon>Viridiplantae</taxon>
        <taxon>Chlorophyta</taxon>
        <taxon>core chlorophytes</taxon>
        <taxon>Chlorophyceae</taxon>
        <taxon>CS clade</taxon>
        <taxon>Sphaeropleales</taxon>
        <taxon>Selenastraceae</taxon>
        <taxon>Raphidocelis</taxon>
    </lineage>
</organism>
<dbReference type="InterPro" id="IPR012677">
    <property type="entry name" value="Nucleotide-bd_a/b_plait_sf"/>
</dbReference>
<feature type="region of interest" description="Disordered" evidence="3">
    <location>
        <begin position="233"/>
        <end position="302"/>
    </location>
</feature>
<dbReference type="SMART" id="SM00360">
    <property type="entry name" value="RRM"/>
    <property type="match status" value="2"/>
</dbReference>
<evidence type="ECO:0000256" key="1">
    <source>
        <dbReference type="ARBA" id="ARBA00022884"/>
    </source>
</evidence>
<dbReference type="PANTHER" id="PTHR48025">
    <property type="entry name" value="OS02G0815200 PROTEIN"/>
    <property type="match status" value="1"/>
</dbReference>
<name>A0A2V0P038_9CHLO</name>
<keyword evidence="7" id="KW-1185">Reference proteome</keyword>
<dbReference type="PANTHER" id="PTHR48025:SF1">
    <property type="entry name" value="RRM DOMAIN-CONTAINING PROTEIN"/>
    <property type="match status" value="1"/>
</dbReference>
<proteinExistence type="predicted"/>
<feature type="region of interest" description="Disordered" evidence="3">
    <location>
        <begin position="447"/>
        <end position="475"/>
    </location>
</feature>
<accession>A0A2V0P038</accession>
<evidence type="ECO:0000256" key="4">
    <source>
        <dbReference type="SAM" id="SignalP"/>
    </source>
</evidence>
<keyword evidence="1 2" id="KW-0694">RNA-binding</keyword>
<evidence type="ECO:0000313" key="7">
    <source>
        <dbReference type="Proteomes" id="UP000247498"/>
    </source>
</evidence>
<dbReference type="CDD" id="cd00590">
    <property type="entry name" value="RRM_SF"/>
    <property type="match status" value="2"/>
</dbReference>
<dbReference type="GO" id="GO:0005634">
    <property type="term" value="C:nucleus"/>
    <property type="evidence" value="ECO:0007669"/>
    <property type="project" value="TreeGrafter"/>
</dbReference>
<dbReference type="InterPro" id="IPR000504">
    <property type="entry name" value="RRM_dom"/>
</dbReference>
<dbReference type="PROSITE" id="PS50102">
    <property type="entry name" value="RRM"/>
    <property type="match status" value="1"/>
</dbReference>
<dbReference type="Gene3D" id="3.30.70.330">
    <property type="match status" value="1"/>
</dbReference>
<evidence type="ECO:0000256" key="3">
    <source>
        <dbReference type="SAM" id="MobiDB-lite"/>
    </source>
</evidence>
<dbReference type="EMBL" id="BDRX01000039">
    <property type="protein sequence ID" value="GBF93238.1"/>
    <property type="molecule type" value="Genomic_DNA"/>
</dbReference>
<dbReference type="InterPro" id="IPR050502">
    <property type="entry name" value="Euk_RNA-bind_prot"/>
</dbReference>
<feature type="signal peptide" evidence="4">
    <location>
        <begin position="1"/>
        <end position="20"/>
    </location>
</feature>
<dbReference type="AlphaFoldDB" id="A0A2V0P038"/>
<dbReference type="OrthoDB" id="536541at2759"/>
<dbReference type="GO" id="GO:0003729">
    <property type="term" value="F:mRNA binding"/>
    <property type="evidence" value="ECO:0007669"/>
    <property type="project" value="TreeGrafter"/>
</dbReference>
<comment type="caution">
    <text evidence="6">The sequence shown here is derived from an EMBL/GenBank/DDBJ whole genome shotgun (WGS) entry which is preliminary data.</text>
</comment>
<protein>
    <recommendedName>
        <fullName evidence="5">RRM domain-containing protein</fullName>
    </recommendedName>
</protein>
<feature type="region of interest" description="Disordered" evidence="3">
    <location>
        <begin position="623"/>
        <end position="644"/>
    </location>
</feature>
<sequence length="730" mass="69948">MAGLFGLSSLLDSLVAPAGAPPAHETCSSSVAGGGSEQGCTCSKSVGLLRALHIEGLPLTMTASKLSELMTAYGPVQYAEAAPEMAKDDAGAVTGRRLHCYVVFADHGGACLAKRSLQPRVPESPMTPAGGGARAASAAFPSAASSVEGSSVLAALGPLGFGLSPRSSMAGDGLTPRWDGGGLCDALTPRAGSAAGDALAAALPGAQGGEAAAAAAAAAAALAALGLRRASAPGGCGTPPPRPASAPGDAAGFGLRDAGADAPTPPPQRDGARSAAPAPSPPPLSLSPAPSAPAALSPPGAPAPPPALRVRFAKPQNVAASCTPAFRAFIAAQWAQASAIAKACPDPGKKAGCKVNALFISKLHQHITSARLQALFGKFGRMIACEVQYHSDGRSAGHGVVIYETIEDAERALATLNGYRLEGRALEVTPLRLKKLPSKLEHLKNRIKRLPAGPGGSDQSGSEDGGGATPGAGPIGGGGGGLGAALAGLGLGPSPRVSASGGGPGGAGAAALSAHMAAAFAAAAGGGGGGPPHGGPAGALSALSALGLNPGSLGAAFGGMAGQQHAMAAAAAAAAANLQQQQQNQHHHQQQQLHAALAAAQGLHPAAAAALLGAMGAPGPGGLHGSHLGGGHGHGHGPGLHGAGGNAAMLHAHAALLQHQMAAQRAAAAAAAAGLTPQQVAALSAGFAGGGGPGGGPGSGGPLLPGMQMPQHPGAPGMIPPPSGLDLSFL</sequence>
<dbReference type="Pfam" id="PF00076">
    <property type="entry name" value="RRM_1"/>
    <property type="match status" value="1"/>
</dbReference>
<feature type="compositionally biased region" description="Gly residues" evidence="3">
    <location>
        <begin position="453"/>
        <end position="475"/>
    </location>
</feature>
<reference evidence="6 7" key="1">
    <citation type="journal article" date="2018" name="Sci. Rep.">
        <title>Raphidocelis subcapitata (=Pseudokirchneriella subcapitata) provides an insight into genome evolution and environmental adaptations in the Sphaeropleales.</title>
        <authorList>
            <person name="Suzuki S."/>
            <person name="Yamaguchi H."/>
            <person name="Nakajima N."/>
            <person name="Kawachi M."/>
        </authorList>
    </citation>
    <scope>NUCLEOTIDE SEQUENCE [LARGE SCALE GENOMIC DNA]</scope>
    <source>
        <strain evidence="6 7">NIES-35</strain>
    </source>
</reference>
<feature type="compositionally biased region" description="Low complexity" evidence="3">
    <location>
        <begin position="286"/>
        <end position="298"/>
    </location>
</feature>
<keyword evidence="4" id="KW-0732">Signal</keyword>
<dbReference type="SUPFAM" id="SSF54928">
    <property type="entry name" value="RNA-binding domain, RBD"/>
    <property type="match status" value="2"/>
</dbReference>